<dbReference type="PROSITE" id="PS50894">
    <property type="entry name" value="HPT"/>
    <property type="match status" value="1"/>
</dbReference>
<dbReference type="CDD" id="cd00082">
    <property type="entry name" value="HisKA"/>
    <property type="match status" value="1"/>
</dbReference>
<dbReference type="Pfam" id="PF02518">
    <property type="entry name" value="HATPase_c"/>
    <property type="match status" value="1"/>
</dbReference>
<dbReference type="PROSITE" id="PS50109">
    <property type="entry name" value="HIS_KIN"/>
    <property type="match status" value="1"/>
</dbReference>
<feature type="domain" description="HAMP" evidence="14">
    <location>
        <begin position="191"/>
        <end position="244"/>
    </location>
</feature>
<dbReference type="InterPro" id="IPR004358">
    <property type="entry name" value="Sig_transdc_His_kin-like_C"/>
</dbReference>
<keyword evidence="16" id="KW-0067">ATP-binding</keyword>
<dbReference type="InterPro" id="IPR036890">
    <property type="entry name" value="HATPase_C_sf"/>
</dbReference>
<feature type="transmembrane region" description="Helical" evidence="11">
    <location>
        <begin position="173"/>
        <end position="190"/>
    </location>
</feature>
<evidence type="ECO:0000256" key="3">
    <source>
        <dbReference type="ARBA" id="ARBA00012438"/>
    </source>
</evidence>
<evidence type="ECO:0000313" key="17">
    <source>
        <dbReference type="Proteomes" id="UP001165384"/>
    </source>
</evidence>
<evidence type="ECO:0000256" key="7">
    <source>
        <dbReference type="ARBA" id="ARBA00023012"/>
    </source>
</evidence>
<keyword evidence="11" id="KW-1133">Transmembrane helix</keyword>
<keyword evidence="4 9" id="KW-0597">Phosphoprotein</keyword>
<dbReference type="SUPFAM" id="SSF47384">
    <property type="entry name" value="Homodimeric domain of signal transducing histidine kinase"/>
    <property type="match status" value="1"/>
</dbReference>
<dbReference type="SMART" id="SM00388">
    <property type="entry name" value="HisKA"/>
    <property type="match status" value="1"/>
</dbReference>
<evidence type="ECO:0000256" key="6">
    <source>
        <dbReference type="ARBA" id="ARBA00022777"/>
    </source>
</evidence>
<dbReference type="Pfam" id="PF01627">
    <property type="entry name" value="Hpt"/>
    <property type="match status" value="1"/>
</dbReference>
<dbReference type="InterPro" id="IPR005467">
    <property type="entry name" value="His_kinase_dom"/>
</dbReference>
<protein>
    <recommendedName>
        <fullName evidence="3">histidine kinase</fullName>
        <ecNumber evidence="3">2.7.13.3</ecNumber>
    </recommendedName>
</protein>
<dbReference type="SUPFAM" id="SSF158472">
    <property type="entry name" value="HAMP domain-like"/>
    <property type="match status" value="1"/>
</dbReference>
<feature type="transmembrane region" description="Helical" evidence="11">
    <location>
        <begin position="22"/>
        <end position="42"/>
    </location>
</feature>
<dbReference type="SUPFAM" id="SSF52172">
    <property type="entry name" value="CheY-like"/>
    <property type="match status" value="1"/>
</dbReference>
<keyword evidence="11" id="KW-0472">Membrane</keyword>
<dbReference type="Pfam" id="PF00512">
    <property type="entry name" value="HisKA"/>
    <property type="match status" value="1"/>
</dbReference>
<proteinExistence type="predicted"/>
<dbReference type="Gene3D" id="1.10.287.130">
    <property type="match status" value="1"/>
</dbReference>
<feature type="region of interest" description="Disordered" evidence="10">
    <location>
        <begin position="507"/>
        <end position="532"/>
    </location>
</feature>
<dbReference type="InterPro" id="IPR008207">
    <property type="entry name" value="Sig_transdc_His_kin_Hpt_dom"/>
</dbReference>
<dbReference type="Gene3D" id="3.40.50.2300">
    <property type="match status" value="1"/>
</dbReference>
<dbReference type="PROSITE" id="PS50885">
    <property type="entry name" value="HAMP"/>
    <property type="match status" value="1"/>
</dbReference>
<dbReference type="Pfam" id="PF00672">
    <property type="entry name" value="HAMP"/>
    <property type="match status" value="1"/>
</dbReference>
<keyword evidence="16" id="KW-0547">Nucleotide-binding</keyword>
<comment type="subcellular location">
    <subcellularLocation>
        <location evidence="2">Membrane</location>
    </subcellularLocation>
</comment>
<dbReference type="PROSITE" id="PS50110">
    <property type="entry name" value="RESPONSE_REGULATORY"/>
    <property type="match status" value="1"/>
</dbReference>
<comment type="catalytic activity">
    <reaction evidence="1">
        <text>ATP + protein L-histidine = ADP + protein N-phospho-L-histidine.</text>
        <dbReference type="EC" id="2.7.13.3"/>
    </reaction>
</comment>
<feature type="domain" description="Histidine kinase" evidence="12">
    <location>
        <begin position="284"/>
        <end position="502"/>
    </location>
</feature>
<dbReference type="Gene3D" id="6.10.340.10">
    <property type="match status" value="1"/>
</dbReference>
<evidence type="ECO:0000259" key="12">
    <source>
        <dbReference type="PROSITE" id="PS50109"/>
    </source>
</evidence>
<reference evidence="16" key="1">
    <citation type="submission" date="2022-01" db="EMBL/GenBank/DDBJ databases">
        <authorList>
            <person name="Jo J.-H."/>
            <person name="Im W.-T."/>
        </authorList>
    </citation>
    <scope>NUCLEOTIDE SEQUENCE</scope>
    <source>
        <strain evidence="16">XY25</strain>
    </source>
</reference>
<dbReference type="SUPFAM" id="SSF55874">
    <property type="entry name" value="ATPase domain of HSP90 chaperone/DNA topoisomerase II/histidine kinase"/>
    <property type="match status" value="1"/>
</dbReference>
<feature type="modified residue" description="4-aspartylphosphate" evidence="9">
    <location>
        <position position="586"/>
    </location>
</feature>
<dbReference type="InterPro" id="IPR001789">
    <property type="entry name" value="Sig_transdc_resp-reg_receiver"/>
</dbReference>
<dbReference type="PANTHER" id="PTHR45339:SF5">
    <property type="entry name" value="HISTIDINE KINASE"/>
    <property type="match status" value="1"/>
</dbReference>
<feature type="domain" description="Response regulatory" evidence="13">
    <location>
        <begin position="537"/>
        <end position="653"/>
    </location>
</feature>
<dbReference type="GO" id="GO:0005524">
    <property type="term" value="F:ATP binding"/>
    <property type="evidence" value="ECO:0007669"/>
    <property type="project" value="UniProtKB-KW"/>
</dbReference>
<name>A0ABS9JZP8_9RHOO</name>
<dbReference type="InterPro" id="IPR036641">
    <property type="entry name" value="HPT_dom_sf"/>
</dbReference>
<dbReference type="EMBL" id="JAKLTN010000001">
    <property type="protein sequence ID" value="MCG2576385.1"/>
    <property type="molecule type" value="Genomic_DNA"/>
</dbReference>
<dbReference type="EC" id="2.7.13.3" evidence="3"/>
<dbReference type="CDD" id="cd16922">
    <property type="entry name" value="HATPase_EvgS-ArcB-TorS-like"/>
    <property type="match status" value="1"/>
</dbReference>
<evidence type="ECO:0000259" key="15">
    <source>
        <dbReference type="PROSITE" id="PS50894"/>
    </source>
</evidence>
<dbReference type="CDD" id="cd06225">
    <property type="entry name" value="HAMP"/>
    <property type="match status" value="1"/>
</dbReference>
<keyword evidence="7" id="KW-0902">Two-component regulatory system</keyword>
<dbReference type="Pfam" id="PF00072">
    <property type="entry name" value="Response_reg"/>
    <property type="match status" value="1"/>
</dbReference>
<organism evidence="16 17">
    <name type="scientific">Dechloromonas hankyongensis</name>
    <dbReference type="NCBI Taxonomy" id="2908002"/>
    <lineage>
        <taxon>Bacteria</taxon>
        <taxon>Pseudomonadati</taxon>
        <taxon>Pseudomonadota</taxon>
        <taxon>Betaproteobacteria</taxon>
        <taxon>Rhodocyclales</taxon>
        <taxon>Azonexaceae</taxon>
        <taxon>Dechloromonas</taxon>
    </lineage>
</organism>
<dbReference type="Gene3D" id="1.20.120.160">
    <property type="entry name" value="HPT domain"/>
    <property type="match status" value="1"/>
</dbReference>
<dbReference type="SMART" id="SM00304">
    <property type="entry name" value="HAMP"/>
    <property type="match status" value="1"/>
</dbReference>
<feature type="domain" description="HPt" evidence="15">
    <location>
        <begin position="692"/>
        <end position="783"/>
    </location>
</feature>
<dbReference type="RefSeq" id="WP_275708255.1">
    <property type="nucleotide sequence ID" value="NZ_JAKLTN010000001.1"/>
</dbReference>
<dbReference type="SUPFAM" id="SSF47226">
    <property type="entry name" value="Histidine-containing phosphotransfer domain, HPT domain"/>
    <property type="match status" value="1"/>
</dbReference>
<evidence type="ECO:0000256" key="2">
    <source>
        <dbReference type="ARBA" id="ARBA00004370"/>
    </source>
</evidence>
<feature type="modified residue" description="Phosphohistidine" evidence="8">
    <location>
        <position position="731"/>
    </location>
</feature>
<evidence type="ECO:0000256" key="5">
    <source>
        <dbReference type="ARBA" id="ARBA00022679"/>
    </source>
</evidence>
<evidence type="ECO:0000259" key="13">
    <source>
        <dbReference type="PROSITE" id="PS50110"/>
    </source>
</evidence>
<evidence type="ECO:0000256" key="1">
    <source>
        <dbReference type="ARBA" id="ARBA00000085"/>
    </source>
</evidence>
<dbReference type="Gene3D" id="3.30.565.10">
    <property type="entry name" value="Histidine kinase-like ATPase, C-terminal domain"/>
    <property type="match status" value="1"/>
</dbReference>
<evidence type="ECO:0000256" key="8">
    <source>
        <dbReference type="PROSITE-ProRule" id="PRU00110"/>
    </source>
</evidence>
<sequence>MTPPLKSLLARLLPRPTIRNKLVALSFSFLLIVVGLVFWLVYTQQRHLLQTEWSESMTAQARLLASNSQAALAFGDSHEAERLLRSLAINPAILASRTLLPDGHVLAEYRRAGTPPLVFPENTATVSLTDDYLLVREPILLTEWSPPAGWIEMLVSLEQYHSHMRRTARDTSLLLLGALAVALLLTRFVVGRLTAPLERLDQLANRFSQDARLAERVNLQRQDEIGSLGQSFDRMLDSLQTRDRELGSYRDSLEQMVEDRTRALQEAIADARRANRAKSDFLARMSHEIRTPMNAIVGLSHLVLDTTLLPQQREHLEQVVQSSETLLGIINDVLDYSKIEAGGLVLERAPFEPAKLFRSLAGLFAPQAGSQGLSLNLPDADALPPRLVGDALRLGQILINLVGNALKFTEHGHIDIGVGVLDSDCDHGRLRLAFTVSDTGIGIAPEQQEHLFSPFTQADSSITRRFGGTGLGLSICRQLVEMMDGEITVSSIPGQGTTFRFTGVFDLPTESDTQPETAPAAPSSAARGPQPRWSGERVLLAEDIAINQTIAIALLNKAGLDVRVAANGQEAIDLLHEEAFRLVLMDIQMPVMDGLTACRIIRADPRLHDLPIIAMTAHATAEDRRQSREAGMNGHVTKPIMAAVLYEAIAQWLPPSAGQLEFFPAPAPETGADWPAIDGVDLRRGLALHMHQPDMFLKSAHAFRQDFAGAAVSIRQCLADDRRADAIRLAHSIKSVAAALGASELADQARALENRLHDAGEPQQLLDEFAATLGRLVEGLAALPRPAAPPSEPLPDVGGGIETLFNLLESDLVSANASSEAHFARLKRAFMAAGTIPPEYEKIMIETGALIADVEYEAALEKLRILHHQWTNRPA</sequence>
<dbReference type="InterPro" id="IPR003660">
    <property type="entry name" value="HAMP_dom"/>
</dbReference>
<dbReference type="PRINTS" id="PR00344">
    <property type="entry name" value="BCTRLSENSOR"/>
</dbReference>
<evidence type="ECO:0000256" key="11">
    <source>
        <dbReference type="SAM" id="Phobius"/>
    </source>
</evidence>
<dbReference type="Proteomes" id="UP001165384">
    <property type="component" value="Unassembled WGS sequence"/>
</dbReference>
<dbReference type="SMART" id="SM00448">
    <property type="entry name" value="REC"/>
    <property type="match status" value="1"/>
</dbReference>
<keyword evidence="5" id="KW-0808">Transferase</keyword>
<keyword evidence="11" id="KW-0812">Transmembrane</keyword>
<evidence type="ECO:0000256" key="10">
    <source>
        <dbReference type="SAM" id="MobiDB-lite"/>
    </source>
</evidence>
<comment type="caution">
    <text evidence="16">The sequence shown here is derived from an EMBL/GenBank/DDBJ whole genome shotgun (WGS) entry which is preliminary data.</text>
</comment>
<evidence type="ECO:0000259" key="14">
    <source>
        <dbReference type="PROSITE" id="PS50885"/>
    </source>
</evidence>
<dbReference type="CDD" id="cd17546">
    <property type="entry name" value="REC_hyHK_CKI1_RcsC-like"/>
    <property type="match status" value="1"/>
</dbReference>
<keyword evidence="6" id="KW-0418">Kinase</keyword>
<dbReference type="InterPro" id="IPR003594">
    <property type="entry name" value="HATPase_dom"/>
</dbReference>
<dbReference type="Pfam" id="PF17152">
    <property type="entry name" value="CHASE8"/>
    <property type="match status" value="1"/>
</dbReference>
<dbReference type="InterPro" id="IPR036097">
    <property type="entry name" value="HisK_dim/P_sf"/>
</dbReference>
<dbReference type="InterPro" id="IPR033417">
    <property type="entry name" value="CHASE8"/>
</dbReference>
<evidence type="ECO:0000256" key="4">
    <source>
        <dbReference type="ARBA" id="ARBA00022553"/>
    </source>
</evidence>
<gene>
    <name evidence="16" type="ORF">LZ012_05190</name>
</gene>
<evidence type="ECO:0000313" key="16">
    <source>
        <dbReference type="EMBL" id="MCG2576385.1"/>
    </source>
</evidence>
<keyword evidence="17" id="KW-1185">Reference proteome</keyword>
<evidence type="ECO:0000256" key="9">
    <source>
        <dbReference type="PROSITE-ProRule" id="PRU00169"/>
    </source>
</evidence>
<dbReference type="PANTHER" id="PTHR45339">
    <property type="entry name" value="HYBRID SIGNAL TRANSDUCTION HISTIDINE KINASE J"/>
    <property type="match status" value="1"/>
</dbReference>
<dbReference type="InterPro" id="IPR003661">
    <property type="entry name" value="HisK_dim/P_dom"/>
</dbReference>
<accession>A0ABS9JZP8</accession>
<dbReference type="InterPro" id="IPR011006">
    <property type="entry name" value="CheY-like_superfamily"/>
</dbReference>
<dbReference type="SMART" id="SM00387">
    <property type="entry name" value="HATPase_c"/>
    <property type="match status" value="1"/>
</dbReference>